<keyword evidence="2" id="KW-0132">Cell division</keyword>
<dbReference type="Gene3D" id="1.20.5.110">
    <property type="match status" value="1"/>
</dbReference>
<feature type="domain" description="YbgF trimerisation" evidence="6">
    <location>
        <begin position="27"/>
        <end position="101"/>
    </location>
</feature>
<dbReference type="InterPro" id="IPR014162">
    <property type="entry name" value="CpoB_C"/>
</dbReference>
<keyword evidence="8" id="KW-1185">Reference proteome</keyword>
<evidence type="ECO:0000256" key="4">
    <source>
        <dbReference type="SAM" id="MobiDB-lite"/>
    </source>
</evidence>
<keyword evidence="1 2" id="KW-0732">Signal</keyword>
<accession>A0A516V7Q0</accession>
<name>A0A516V7Q0_9GAMM</name>
<organism evidence="7 8">
    <name type="scientific">Pseudoluteimonas lycopersici</name>
    <dbReference type="NCBI Taxonomy" id="1324796"/>
    <lineage>
        <taxon>Bacteria</taxon>
        <taxon>Pseudomonadati</taxon>
        <taxon>Pseudomonadota</taxon>
        <taxon>Gammaproteobacteria</taxon>
        <taxon>Lysobacterales</taxon>
        <taxon>Lysobacteraceae</taxon>
        <taxon>Pseudoluteimonas</taxon>
    </lineage>
</organism>
<comment type="subcellular location">
    <subcellularLocation>
        <location evidence="2">Periplasm</location>
    </subcellularLocation>
</comment>
<comment type="function">
    <text evidence="2">Mediates coordination of peptidoglycan synthesis and outer membrane constriction during cell division.</text>
</comment>
<feature type="region of interest" description="Disordered" evidence="4">
    <location>
        <begin position="96"/>
        <end position="124"/>
    </location>
</feature>
<evidence type="ECO:0000313" key="7">
    <source>
        <dbReference type="EMBL" id="QDQ74558.1"/>
    </source>
</evidence>
<proteinExistence type="inferred from homology"/>
<protein>
    <recommendedName>
        <fullName evidence="2">Cell division coordinator CpoB</fullName>
    </recommendedName>
</protein>
<dbReference type="Pfam" id="PF16331">
    <property type="entry name" value="TolA_bind_tri"/>
    <property type="match status" value="1"/>
</dbReference>
<keyword evidence="2" id="KW-0175">Coiled coil</keyword>
<evidence type="ECO:0000259" key="5">
    <source>
        <dbReference type="Pfam" id="PF13525"/>
    </source>
</evidence>
<dbReference type="Gene3D" id="1.25.40.10">
    <property type="entry name" value="Tetratricopeptide repeat domain"/>
    <property type="match status" value="1"/>
</dbReference>
<dbReference type="GO" id="GO:0043093">
    <property type="term" value="P:FtsZ-dependent cytokinesis"/>
    <property type="evidence" value="ECO:0007669"/>
    <property type="project" value="UniProtKB-UniRule"/>
</dbReference>
<reference evidence="7 8" key="1">
    <citation type="submission" date="2019-07" db="EMBL/GenBank/DDBJ databases">
        <title>Lysobacter weifangensis sp. nov., isolated from bensulfuron-methyl contaminated farmland soil.</title>
        <authorList>
            <person name="Zhao H."/>
        </authorList>
    </citation>
    <scope>NUCLEOTIDE SEQUENCE [LARGE SCALE GENOMIC DNA]</scope>
    <source>
        <strain evidence="7 8">CC-Bw-6</strain>
    </source>
</reference>
<dbReference type="SUPFAM" id="SSF48452">
    <property type="entry name" value="TPR-like"/>
    <property type="match status" value="1"/>
</dbReference>
<dbReference type="InterPro" id="IPR019734">
    <property type="entry name" value="TPR_rpt"/>
</dbReference>
<comment type="similarity">
    <text evidence="2">Belongs to the CpoB family.</text>
</comment>
<feature type="domain" description="Outer membrane lipoprotein BamD-like" evidence="5">
    <location>
        <begin position="135"/>
        <end position="221"/>
    </location>
</feature>
<dbReference type="HAMAP" id="MF_02066">
    <property type="entry name" value="CpoB"/>
    <property type="match status" value="1"/>
</dbReference>
<sequence length="262" mass="28077" precursor="true">MAKRVFIAAVAAALVAAAPAFAAQRASLADRVSALEQASANSGQGNVELLNQIAALRAEVQSLRGDMEQLQQQLEQERESNKNLYLDVDGRLQRLEGGASATPPSATAKTPAVPAPVDRPPSVHGDRGALAATGDERSAYQAAFDTLKSGQYVDSARQFQAFLAQYPDGTYAPNALYWLGESYYVTQNYELAQQQFQALLQRYPTHDKASAALLKLGLSQYGAKQYDAAEATLTAVQQQYPGSDAAATAADRLQAIRLARAR</sequence>
<dbReference type="GO" id="GO:0070206">
    <property type="term" value="P:protein trimerization"/>
    <property type="evidence" value="ECO:0007669"/>
    <property type="project" value="InterPro"/>
</dbReference>
<keyword evidence="2" id="KW-0131">Cell cycle</keyword>
<feature type="repeat" description="TPR" evidence="3">
    <location>
        <begin position="173"/>
        <end position="206"/>
    </location>
</feature>
<feature type="signal peptide" evidence="2">
    <location>
        <begin position="1"/>
        <end position="22"/>
    </location>
</feature>
<feature type="coiled-coil region" evidence="2">
    <location>
        <begin position="46"/>
        <end position="87"/>
    </location>
</feature>
<dbReference type="AlphaFoldDB" id="A0A516V7Q0"/>
<dbReference type="PROSITE" id="PS50005">
    <property type="entry name" value="TPR"/>
    <property type="match status" value="1"/>
</dbReference>
<evidence type="ECO:0000256" key="2">
    <source>
        <dbReference type="HAMAP-Rule" id="MF_02066"/>
    </source>
</evidence>
<keyword evidence="3" id="KW-0802">TPR repeat</keyword>
<evidence type="ECO:0000313" key="8">
    <source>
        <dbReference type="Proteomes" id="UP000315891"/>
    </source>
</evidence>
<dbReference type="InterPro" id="IPR032519">
    <property type="entry name" value="YbgF_tri"/>
</dbReference>
<evidence type="ECO:0000259" key="6">
    <source>
        <dbReference type="Pfam" id="PF16331"/>
    </source>
</evidence>
<dbReference type="EMBL" id="CP041742">
    <property type="protein sequence ID" value="QDQ74558.1"/>
    <property type="molecule type" value="Genomic_DNA"/>
</dbReference>
<dbReference type="Proteomes" id="UP000315891">
    <property type="component" value="Chromosome"/>
</dbReference>
<feature type="chain" id="PRO_5022277540" description="Cell division coordinator CpoB" evidence="2">
    <location>
        <begin position="23"/>
        <end position="262"/>
    </location>
</feature>
<keyword evidence="2" id="KW-0574">Periplasm</keyword>
<dbReference type="Pfam" id="PF13525">
    <property type="entry name" value="YfiO"/>
    <property type="match status" value="1"/>
</dbReference>
<gene>
    <name evidence="7" type="primary">ybgF</name>
    <name evidence="2" type="synonym">cpoB</name>
    <name evidence="7" type="ORF">FNZ56_12035</name>
</gene>
<dbReference type="NCBIfam" id="TIGR02795">
    <property type="entry name" value="tol_pal_ybgF"/>
    <property type="match status" value="1"/>
</dbReference>
<dbReference type="InterPro" id="IPR011990">
    <property type="entry name" value="TPR-like_helical_dom_sf"/>
</dbReference>
<dbReference type="OrthoDB" id="9768142at2"/>
<dbReference type="InterPro" id="IPR034706">
    <property type="entry name" value="CpoB"/>
</dbReference>
<dbReference type="InterPro" id="IPR039565">
    <property type="entry name" value="BamD-like"/>
</dbReference>
<feature type="compositionally biased region" description="Low complexity" evidence="4">
    <location>
        <begin position="99"/>
        <end position="112"/>
    </location>
</feature>
<dbReference type="SMART" id="SM00028">
    <property type="entry name" value="TPR"/>
    <property type="match status" value="2"/>
</dbReference>
<evidence type="ECO:0000256" key="1">
    <source>
        <dbReference type="ARBA" id="ARBA00022729"/>
    </source>
</evidence>
<dbReference type="RefSeq" id="WP_143880067.1">
    <property type="nucleotide sequence ID" value="NZ_BAABLZ010000001.1"/>
</dbReference>
<evidence type="ECO:0000256" key="3">
    <source>
        <dbReference type="PROSITE-ProRule" id="PRU00339"/>
    </source>
</evidence>
<dbReference type="GO" id="GO:0030288">
    <property type="term" value="C:outer membrane-bounded periplasmic space"/>
    <property type="evidence" value="ECO:0007669"/>
    <property type="project" value="UniProtKB-UniRule"/>
</dbReference>